<keyword evidence="7 14" id="KW-0479">Metal-binding</keyword>
<dbReference type="Gene3D" id="3.30.70.100">
    <property type="match status" value="1"/>
</dbReference>
<feature type="domain" description="HMA" evidence="15">
    <location>
        <begin position="2"/>
        <end position="68"/>
    </location>
</feature>
<keyword evidence="8 14" id="KW-0547">Nucleotide-binding</keyword>
<keyword evidence="17" id="KW-1185">Reference proteome</keyword>
<dbReference type="Pfam" id="PF00122">
    <property type="entry name" value="E1-E2_ATPase"/>
    <property type="match status" value="1"/>
</dbReference>
<protein>
    <recommendedName>
        <fullName evidence="3">P-type Cu(+) transporter</fullName>
        <ecNumber evidence="3">7.2.2.8</ecNumber>
    </recommendedName>
</protein>
<evidence type="ECO:0000313" key="16">
    <source>
        <dbReference type="EMBL" id="GGF52402.1"/>
    </source>
</evidence>
<dbReference type="PROSITE" id="PS00154">
    <property type="entry name" value="ATPASE_E1_E2"/>
    <property type="match status" value="1"/>
</dbReference>
<dbReference type="EC" id="7.2.2.8" evidence="3"/>
<keyword evidence="4" id="KW-0813">Transport</keyword>
<dbReference type="InterPro" id="IPR023298">
    <property type="entry name" value="ATPase_P-typ_TM_dom_sf"/>
</dbReference>
<feature type="transmembrane region" description="Helical" evidence="14">
    <location>
        <begin position="88"/>
        <end position="110"/>
    </location>
</feature>
<dbReference type="RefSeq" id="WP_229734195.1">
    <property type="nucleotide sequence ID" value="NZ_BMHV01000001.1"/>
</dbReference>
<feature type="transmembrane region" description="Helical" evidence="14">
    <location>
        <begin position="679"/>
        <end position="699"/>
    </location>
</feature>
<dbReference type="SFLD" id="SFLDS00003">
    <property type="entry name" value="Haloacid_Dehalogenase"/>
    <property type="match status" value="1"/>
</dbReference>
<dbReference type="GO" id="GO:0043682">
    <property type="term" value="F:P-type divalent copper transporter activity"/>
    <property type="evidence" value="ECO:0007669"/>
    <property type="project" value="TreeGrafter"/>
</dbReference>
<dbReference type="GO" id="GO:0060003">
    <property type="term" value="P:copper ion export"/>
    <property type="evidence" value="ECO:0007669"/>
    <property type="project" value="UniProtKB-ARBA"/>
</dbReference>
<reference evidence="16" key="1">
    <citation type="journal article" date="2014" name="Int. J. Syst. Evol. Microbiol.">
        <title>Complete genome sequence of Corynebacterium casei LMG S-19264T (=DSM 44701T), isolated from a smear-ripened cheese.</title>
        <authorList>
            <consortium name="US DOE Joint Genome Institute (JGI-PGF)"/>
            <person name="Walter F."/>
            <person name="Albersmeier A."/>
            <person name="Kalinowski J."/>
            <person name="Ruckert C."/>
        </authorList>
    </citation>
    <scope>NUCLEOTIDE SEQUENCE</scope>
    <source>
        <strain evidence="16">CGMCC 1.15254</strain>
    </source>
</reference>
<dbReference type="PROSITE" id="PS01047">
    <property type="entry name" value="HMA_1"/>
    <property type="match status" value="1"/>
</dbReference>
<evidence type="ECO:0000256" key="11">
    <source>
        <dbReference type="ARBA" id="ARBA00022989"/>
    </source>
</evidence>
<organism evidence="16 17">
    <name type="scientific">Terasakiella brassicae</name>
    <dbReference type="NCBI Taxonomy" id="1634917"/>
    <lineage>
        <taxon>Bacteria</taxon>
        <taxon>Pseudomonadati</taxon>
        <taxon>Pseudomonadota</taxon>
        <taxon>Alphaproteobacteria</taxon>
        <taxon>Rhodospirillales</taxon>
        <taxon>Terasakiellaceae</taxon>
        <taxon>Terasakiella</taxon>
    </lineage>
</organism>
<dbReference type="InterPro" id="IPR059000">
    <property type="entry name" value="ATPase_P-type_domA"/>
</dbReference>
<dbReference type="SUPFAM" id="SSF56784">
    <property type="entry name" value="HAD-like"/>
    <property type="match status" value="1"/>
</dbReference>
<evidence type="ECO:0000256" key="13">
    <source>
        <dbReference type="ARBA" id="ARBA00023136"/>
    </source>
</evidence>
<evidence type="ECO:0000256" key="1">
    <source>
        <dbReference type="ARBA" id="ARBA00004651"/>
    </source>
</evidence>
<evidence type="ECO:0000256" key="2">
    <source>
        <dbReference type="ARBA" id="ARBA00006024"/>
    </source>
</evidence>
<evidence type="ECO:0000256" key="6">
    <source>
        <dbReference type="ARBA" id="ARBA00022692"/>
    </source>
</evidence>
<keyword evidence="11 14" id="KW-1133">Transmembrane helix</keyword>
<dbReference type="Gene3D" id="3.40.1110.10">
    <property type="entry name" value="Calcium-transporting ATPase, cytoplasmic domain N"/>
    <property type="match status" value="1"/>
</dbReference>
<dbReference type="PANTHER" id="PTHR43520">
    <property type="entry name" value="ATP7, ISOFORM B"/>
    <property type="match status" value="1"/>
</dbReference>
<dbReference type="SFLD" id="SFLDF00027">
    <property type="entry name" value="p-type_atpase"/>
    <property type="match status" value="1"/>
</dbReference>
<dbReference type="SUPFAM" id="SSF55008">
    <property type="entry name" value="HMA, heavy metal-associated domain"/>
    <property type="match status" value="1"/>
</dbReference>
<feature type="transmembrane region" description="Helical" evidence="14">
    <location>
        <begin position="147"/>
        <end position="166"/>
    </location>
</feature>
<reference evidence="16" key="2">
    <citation type="submission" date="2020-09" db="EMBL/GenBank/DDBJ databases">
        <authorList>
            <person name="Sun Q."/>
            <person name="Zhou Y."/>
        </authorList>
    </citation>
    <scope>NUCLEOTIDE SEQUENCE</scope>
    <source>
        <strain evidence="16">CGMCC 1.15254</strain>
    </source>
</reference>
<dbReference type="GO" id="GO:0005524">
    <property type="term" value="F:ATP binding"/>
    <property type="evidence" value="ECO:0007669"/>
    <property type="project" value="UniProtKB-UniRule"/>
</dbReference>
<evidence type="ECO:0000313" key="17">
    <source>
        <dbReference type="Proteomes" id="UP000632498"/>
    </source>
</evidence>
<dbReference type="NCBIfam" id="TIGR01525">
    <property type="entry name" value="ATPase-IB_hvy"/>
    <property type="match status" value="1"/>
</dbReference>
<dbReference type="CDD" id="cd00371">
    <property type="entry name" value="HMA"/>
    <property type="match status" value="1"/>
</dbReference>
<evidence type="ECO:0000256" key="10">
    <source>
        <dbReference type="ARBA" id="ARBA00022967"/>
    </source>
</evidence>
<dbReference type="InterPro" id="IPR027256">
    <property type="entry name" value="P-typ_ATPase_IB"/>
</dbReference>
<dbReference type="InterPro" id="IPR044492">
    <property type="entry name" value="P_typ_ATPase_HD_dom"/>
</dbReference>
<keyword evidence="9 14" id="KW-0067">ATP-binding</keyword>
<dbReference type="EMBL" id="BMHV01000001">
    <property type="protein sequence ID" value="GGF52402.1"/>
    <property type="molecule type" value="Genomic_DNA"/>
</dbReference>
<feature type="transmembrane region" description="Helical" evidence="14">
    <location>
        <begin position="656"/>
        <end position="673"/>
    </location>
</feature>
<dbReference type="InterPro" id="IPR018303">
    <property type="entry name" value="ATPase_P-typ_P_site"/>
</dbReference>
<comment type="subcellular location">
    <subcellularLocation>
        <location evidence="1">Cell membrane</location>
        <topology evidence="1">Multi-pass membrane protein</topology>
    </subcellularLocation>
</comment>
<accession>A0A917BN03</accession>
<dbReference type="PROSITE" id="PS01229">
    <property type="entry name" value="COF_2"/>
    <property type="match status" value="1"/>
</dbReference>
<dbReference type="NCBIfam" id="TIGR01511">
    <property type="entry name" value="ATPase-IB1_Cu"/>
    <property type="match status" value="1"/>
</dbReference>
<dbReference type="PRINTS" id="PR00943">
    <property type="entry name" value="CUATPASE"/>
</dbReference>
<comment type="caution">
    <text evidence="16">The sequence shown here is derived from an EMBL/GenBank/DDBJ whole genome shotgun (WGS) entry which is preliminary data.</text>
</comment>
<dbReference type="SUPFAM" id="SSF81665">
    <property type="entry name" value="Calcium ATPase, transmembrane domain M"/>
    <property type="match status" value="1"/>
</dbReference>
<evidence type="ECO:0000259" key="15">
    <source>
        <dbReference type="PROSITE" id="PS50846"/>
    </source>
</evidence>
<evidence type="ECO:0000256" key="12">
    <source>
        <dbReference type="ARBA" id="ARBA00023065"/>
    </source>
</evidence>
<dbReference type="CDD" id="cd02094">
    <property type="entry name" value="P-type_ATPase_Cu-like"/>
    <property type="match status" value="1"/>
</dbReference>
<dbReference type="SUPFAM" id="SSF81653">
    <property type="entry name" value="Calcium ATPase, transduction domain A"/>
    <property type="match status" value="1"/>
</dbReference>
<dbReference type="SUPFAM" id="SSF81660">
    <property type="entry name" value="Metal cation-transporting ATPase, ATP-binding domain N"/>
    <property type="match status" value="1"/>
</dbReference>
<dbReference type="InterPro" id="IPR008250">
    <property type="entry name" value="ATPase_P-typ_transduc_dom_A_sf"/>
</dbReference>
<evidence type="ECO:0000256" key="5">
    <source>
        <dbReference type="ARBA" id="ARBA00022475"/>
    </source>
</evidence>
<dbReference type="NCBIfam" id="TIGR01494">
    <property type="entry name" value="ATPase_P-type"/>
    <property type="match status" value="1"/>
</dbReference>
<feature type="transmembrane region" description="Helical" evidence="14">
    <location>
        <begin position="116"/>
        <end position="135"/>
    </location>
</feature>
<evidence type="ECO:0000256" key="4">
    <source>
        <dbReference type="ARBA" id="ARBA00022448"/>
    </source>
</evidence>
<dbReference type="FunFam" id="2.70.150.10:FF:000020">
    <property type="entry name" value="Copper-exporting P-type ATPase A"/>
    <property type="match status" value="1"/>
</dbReference>
<evidence type="ECO:0000256" key="8">
    <source>
        <dbReference type="ARBA" id="ARBA00022741"/>
    </source>
</evidence>
<dbReference type="SFLD" id="SFLDG00002">
    <property type="entry name" value="C1.7:_P-type_atpase_like"/>
    <property type="match status" value="1"/>
</dbReference>
<dbReference type="Pfam" id="PF00403">
    <property type="entry name" value="HMA"/>
    <property type="match status" value="1"/>
</dbReference>
<dbReference type="FunFam" id="3.30.70.100:FF:000005">
    <property type="entry name" value="Copper-exporting P-type ATPase A"/>
    <property type="match status" value="1"/>
</dbReference>
<dbReference type="InterPro" id="IPR001757">
    <property type="entry name" value="P_typ_ATPase"/>
</dbReference>
<keyword evidence="10" id="KW-1278">Translocase</keyword>
<dbReference type="Gene3D" id="3.40.50.1000">
    <property type="entry name" value="HAD superfamily/HAD-like"/>
    <property type="match status" value="1"/>
</dbReference>
<feature type="transmembrane region" description="Helical" evidence="14">
    <location>
        <begin position="330"/>
        <end position="352"/>
    </location>
</feature>
<dbReference type="InterPro" id="IPR017969">
    <property type="entry name" value="Heavy-metal-associated_CS"/>
</dbReference>
<dbReference type="GO" id="GO:0005886">
    <property type="term" value="C:plasma membrane"/>
    <property type="evidence" value="ECO:0007669"/>
    <property type="project" value="UniProtKB-SubCell"/>
</dbReference>
<dbReference type="GO" id="GO:0140581">
    <property type="term" value="F:P-type monovalent copper transporter activity"/>
    <property type="evidence" value="ECO:0007669"/>
    <property type="project" value="UniProtKB-EC"/>
</dbReference>
<dbReference type="Proteomes" id="UP000632498">
    <property type="component" value="Unassembled WGS sequence"/>
</dbReference>
<gene>
    <name evidence="16" type="ORF">GCM10011332_02110</name>
</gene>
<dbReference type="InterPro" id="IPR006121">
    <property type="entry name" value="HMA_dom"/>
</dbReference>
<dbReference type="InterPro" id="IPR023214">
    <property type="entry name" value="HAD_sf"/>
</dbReference>
<dbReference type="PRINTS" id="PR00119">
    <property type="entry name" value="CATATPASE"/>
</dbReference>
<dbReference type="InterPro" id="IPR023299">
    <property type="entry name" value="ATPase_P-typ_cyto_dom_N"/>
</dbReference>
<evidence type="ECO:0000256" key="7">
    <source>
        <dbReference type="ARBA" id="ARBA00022723"/>
    </source>
</evidence>
<keyword evidence="12" id="KW-0406">Ion transport</keyword>
<feature type="transmembrane region" description="Helical" evidence="14">
    <location>
        <begin position="358"/>
        <end position="378"/>
    </location>
</feature>
<dbReference type="InterPro" id="IPR036412">
    <property type="entry name" value="HAD-like_sf"/>
</dbReference>
<evidence type="ECO:0000256" key="14">
    <source>
        <dbReference type="RuleBase" id="RU362081"/>
    </source>
</evidence>
<comment type="similarity">
    <text evidence="2 14">Belongs to the cation transport ATPase (P-type) (TC 3.A.3) family. Type IB subfamily.</text>
</comment>
<keyword evidence="5 14" id="KW-1003">Cell membrane</keyword>
<proteinExistence type="inferred from homology"/>
<name>A0A917BN03_9PROT</name>
<dbReference type="GO" id="GO:0005507">
    <property type="term" value="F:copper ion binding"/>
    <property type="evidence" value="ECO:0007669"/>
    <property type="project" value="TreeGrafter"/>
</dbReference>
<dbReference type="Gene3D" id="2.70.150.10">
    <property type="entry name" value="Calcium-transporting ATPase, cytoplasmic transduction domain A"/>
    <property type="match status" value="1"/>
</dbReference>
<feature type="transmembrane region" description="Helical" evidence="14">
    <location>
        <begin position="178"/>
        <end position="196"/>
    </location>
</feature>
<dbReference type="GO" id="GO:0055070">
    <property type="term" value="P:copper ion homeostasis"/>
    <property type="evidence" value="ECO:0007669"/>
    <property type="project" value="TreeGrafter"/>
</dbReference>
<evidence type="ECO:0000256" key="3">
    <source>
        <dbReference type="ARBA" id="ARBA00012517"/>
    </source>
</evidence>
<evidence type="ECO:0000256" key="9">
    <source>
        <dbReference type="ARBA" id="ARBA00022840"/>
    </source>
</evidence>
<sequence>MTEYKLNITGMTCASCSSRIEKVLNRMDGVKEATVNLAIEQAHVNVSNDQLSVGDLITKIEKAGFGATEIRDDTFEPEEKPDNREKGILIFCLLLTIPLVAPMVLMPFGITWHLNGYVQLLLATPVQLVAVYRFYGSAWAALKGLTGNMDLLVSLGTTAAFGLSLYELFAPSGNHQALYFEAAAAVTSLILLGKWLENRAKHGVTQAIRALMHLRPETARKQEGDTEKTVSIRDIRLGDLIIVKPGENIPVDGKIIKGHSELDESMLTGESMPVTKSINDEVTGGAINGSGLLVIETTAIGQETVLSKIIEMIQGAQASKAPVQKLADRIAAIFVPIVCVIALFTLVGWLIYGVSIDIAIINAVTVLVIACPCALGLATPTAIMAGTGVGARHGILIKDAQSLELAHKIDTVIFDKTGTLTEGKPELIDQSGDFLFIAASLQQGSEHPLAKAFITNTKLSEVYDFQATTGQGISGQIDNVVYRLGNRKHMQNALAPFENQAQKWEERGHTVVWLENDESVLGIFAIGDKIKASAKQAIATLKEKGITPVLLSGDNKKTAQSVAQQVGIETVIAEVLPADKADQVNQLKAKGATVAMVGDGVNDAPALAAADVSFAMGTGSDVAIHSAGITLMRADPALVAQAIDISNATYNKIRQNLFWAFFYNVVALPAAALGLLNPVIAGGAMALSSVSVVTNSLLLKRWKP</sequence>
<keyword evidence="6 14" id="KW-0812">Transmembrane</keyword>
<dbReference type="AlphaFoldDB" id="A0A917BN03"/>
<dbReference type="InterPro" id="IPR036163">
    <property type="entry name" value="HMA_dom_sf"/>
</dbReference>
<dbReference type="GO" id="GO:0016887">
    <property type="term" value="F:ATP hydrolysis activity"/>
    <property type="evidence" value="ECO:0007669"/>
    <property type="project" value="InterPro"/>
</dbReference>
<keyword evidence="13 14" id="KW-0472">Membrane</keyword>
<dbReference type="PROSITE" id="PS50846">
    <property type="entry name" value="HMA_2"/>
    <property type="match status" value="1"/>
</dbReference>
<dbReference type="Pfam" id="PF00702">
    <property type="entry name" value="Hydrolase"/>
    <property type="match status" value="1"/>
</dbReference>
<dbReference type="PANTHER" id="PTHR43520:SF8">
    <property type="entry name" value="P-TYPE CU(+) TRANSPORTER"/>
    <property type="match status" value="1"/>
</dbReference>